<evidence type="ECO:0000313" key="1">
    <source>
        <dbReference type="EMBL" id="ELR70480.1"/>
    </source>
</evidence>
<accession>L8JNQ8</accession>
<organism evidence="1 2">
    <name type="scientific">Fulvivirga imtechensis AK7</name>
    <dbReference type="NCBI Taxonomy" id="1237149"/>
    <lineage>
        <taxon>Bacteria</taxon>
        <taxon>Pseudomonadati</taxon>
        <taxon>Bacteroidota</taxon>
        <taxon>Cytophagia</taxon>
        <taxon>Cytophagales</taxon>
        <taxon>Fulvivirgaceae</taxon>
        <taxon>Fulvivirga</taxon>
    </lineage>
</organism>
<dbReference type="Proteomes" id="UP000011135">
    <property type="component" value="Unassembled WGS sequence"/>
</dbReference>
<proteinExistence type="predicted"/>
<evidence type="ECO:0000313" key="2">
    <source>
        <dbReference type="Proteomes" id="UP000011135"/>
    </source>
</evidence>
<sequence>MEDEFNSCFESASLRLKQNIAPIVNQVLQKIKFEFWHVF</sequence>
<dbReference type="EMBL" id="AMZN01000053">
    <property type="protein sequence ID" value="ELR70480.1"/>
    <property type="molecule type" value="Genomic_DNA"/>
</dbReference>
<name>L8JNQ8_9BACT</name>
<dbReference type="STRING" id="1237149.C900_03734"/>
<gene>
    <name evidence="1" type="ORF">C900_03734</name>
</gene>
<keyword evidence="2" id="KW-1185">Reference proteome</keyword>
<dbReference type="AlphaFoldDB" id="L8JNQ8"/>
<protein>
    <submittedName>
        <fullName evidence="1">Uncharacterized protein</fullName>
    </submittedName>
</protein>
<reference evidence="1 2" key="1">
    <citation type="submission" date="2012-12" db="EMBL/GenBank/DDBJ databases">
        <title>Genome assembly of Fulvivirga imtechensis AK7.</title>
        <authorList>
            <person name="Nupur N."/>
            <person name="Khatri I."/>
            <person name="Kumar R."/>
            <person name="Subramanian S."/>
            <person name="Pinnaka A."/>
        </authorList>
    </citation>
    <scope>NUCLEOTIDE SEQUENCE [LARGE SCALE GENOMIC DNA]</scope>
    <source>
        <strain evidence="1 2">AK7</strain>
    </source>
</reference>
<comment type="caution">
    <text evidence="1">The sequence shown here is derived from an EMBL/GenBank/DDBJ whole genome shotgun (WGS) entry which is preliminary data.</text>
</comment>